<gene>
    <name evidence="2" type="ORF">MAR_027432</name>
</gene>
<evidence type="ECO:0000313" key="2">
    <source>
        <dbReference type="EMBL" id="WAR13252.1"/>
    </source>
</evidence>
<evidence type="ECO:0000256" key="1">
    <source>
        <dbReference type="SAM" id="MobiDB-lite"/>
    </source>
</evidence>
<reference evidence="2" key="1">
    <citation type="submission" date="2022-11" db="EMBL/GenBank/DDBJ databases">
        <title>Centuries of genome instability and evolution in soft-shell clam transmissible cancer (bioRxiv).</title>
        <authorList>
            <person name="Hart S.F.M."/>
            <person name="Yonemitsu M.A."/>
            <person name="Giersch R.M."/>
            <person name="Beal B.F."/>
            <person name="Arriagada G."/>
            <person name="Davis B.W."/>
            <person name="Ostrander E.A."/>
            <person name="Goff S.P."/>
            <person name="Metzger M.J."/>
        </authorList>
    </citation>
    <scope>NUCLEOTIDE SEQUENCE</scope>
    <source>
        <strain evidence="2">MELC-2E11</strain>
        <tissue evidence="2">Siphon/mantle</tissue>
    </source>
</reference>
<keyword evidence="3" id="KW-1185">Reference proteome</keyword>
<sequence length="130" mass="14114">MKSFSIRSFIDNTEVKIPDKITIANATVSEESIIPPTNQNDSWGSNGWSNSISKGGNNPDPEGQHNPFCIAGSGGWGRNGWGSSYYDESCSWCRHDRSAGSFGNNNKAKGVFKLQAVVDGVKLAKKSLWD</sequence>
<proteinExistence type="predicted"/>
<accession>A0ABY7ETG5</accession>
<name>A0ABY7ETG5_MYAAR</name>
<evidence type="ECO:0000313" key="3">
    <source>
        <dbReference type="Proteomes" id="UP001164746"/>
    </source>
</evidence>
<dbReference type="EMBL" id="CP111019">
    <property type="protein sequence ID" value="WAR13252.1"/>
    <property type="molecule type" value="Genomic_DNA"/>
</dbReference>
<feature type="compositionally biased region" description="Low complexity" evidence="1">
    <location>
        <begin position="40"/>
        <end position="58"/>
    </location>
</feature>
<dbReference type="Proteomes" id="UP001164746">
    <property type="component" value="Chromosome 8"/>
</dbReference>
<protein>
    <submittedName>
        <fullName evidence="2">Uncharacterized protein</fullName>
    </submittedName>
</protein>
<feature type="region of interest" description="Disordered" evidence="1">
    <location>
        <begin position="32"/>
        <end position="66"/>
    </location>
</feature>
<organism evidence="2 3">
    <name type="scientific">Mya arenaria</name>
    <name type="common">Soft-shell clam</name>
    <dbReference type="NCBI Taxonomy" id="6604"/>
    <lineage>
        <taxon>Eukaryota</taxon>
        <taxon>Metazoa</taxon>
        <taxon>Spiralia</taxon>
        <taxon>Lophotrochozoa</taxon>
        <taxon>Mollusca</taxon>
        <taxon>Bivalvia</taxon>
        <taxon>Autobranchia</taxon>
        <taxon>Heteroconchia</taxon>
        <taxon>Euheterodonta</taxon>
        <taxon>Imparidentia</taxon>
        <taxon>Neoheterodontei</taxon>
        <taxon>Myida</taxon>
        <taxon>Myoidea</taxon>
        <taxon>Myidae</taxon>
        <taxon>Mya</taxon>
    </lineage>
</organism>